<dbReference type="InterPro" id="IPR013785">
    <property type="entry name" value="Aldolase_TIM"/>
</dbReference>
<dbReference type="Proteomes" id="UP000182584">
    <property type="component" value="Unassembled WGS sequence"/>
</dbReference>
<dbReference type="OrthoDB" id="9804858at2"/>
<dbReference type="AlphaFoldDB" id="A0A1H9W5H3"/>
<evidence type="ECO:0000259" key="2">
    <source>
        <dbReference type="PROSITE" id="PS50991"/>
    </source>
</evidence>
<dbReference type="Pfam" id="PF00682">
    <property type="entry name" value="HMGL-like"/>
    <property type="match status" value="1"/>
</dbReference>
<dbReference type="InterPro" id="IPR000891">
    <property type="entry name" value="PYR_CT"/>
</dbReference>
<dbReference type="eggNOG" id="COG0119">
    <property type="taxonomic scope" value="Bacteria"/>
</dbReference>
<sequence length="349" mass="38536">MKILDTTIRDGSYAVDFKFSCSDVKMCARAVERLGITYFEIGHGRGLGASNAENGFSLNTDEEYMKTARENLKNTKFGFFCIPGVASFEDIDLLAANGGSFVRIGDNADQIEDTIPYIEHAKKKGLMVTVNYMKTYIIEPEEFAAKAVDLQKAGADCVYVVDSAGCMLEADILAYKKALREKSDIAIGYHGHNNIGLAVSNSLACAKDGFDIIDTSFQGLGRSIGNTATEMFVMSALREGIDVGTDIDIPRLLESGFTFIRNATDRAPQNPLDLICGYAGFHSGYLKDIYKCSEDKNVDPLRLIIAYADKNQKSMDHELLYKVAETLPVDTGINPYSFRQYFKKTYSVD</sequence>
<keyword evidence="1" id="KW-0464">Manganese</keyword>
<dbReference type="PANTHER" id="PTHR10277:SF9">
    <property type="entry name" value="2-ISOPROPYLMALATE SYNTHASE 1, CHLOROPLASTIC-RELATED"/>
    <property type="match status" value="1"/>
</dbReference>
<dbReference type="RefSeq" id="WP_074758134.1">
    <property type="nucleotide sequence ID" value="NZ_FOGJ01000027.1"/>
</dbReference>
<dbReference type="GO" id="GO:0003852">
    <property type="term" value="F:2-isopropylmalate synthase activity"/>
    <property type="evidence" value="ECO:0007669"/>
    <property type="project" value="TreeGrafter"/>
</dbReference>
<protein>
    <submittedName>
        <fullName evidence="3">4-hydroxy 2-oxovalerate aldolase</fullName>
    </submittedName>
</protein>
<accession>A0A1H9W5H3</accession>
<evidence type="ECO:0000256" key="1">
    <source>
        <dbReference type="ARBA" id="ARBA00023211"/>
    </source>
</evidence>
<dbReference type="PANTHER" id="PTHR10277">
    <property type="entry name" value="HOMOCITRATE SYNTHASE-RELATED"/>
    <property type="match status" value="1"/>
</dbReference>
<dbReference type="EMBL" id="FOGJ01000027">
    <property type="protein sequence ID" value="SES29148.1"/>
    <property type="molecule type" value="Genomic_DNA"/>
</dbReference>
<proteinExistence type="predicted"/>
<dbReference type="NCBIfam" id="NF006049">
    <property type="entry name" value="PRK08195.1"/>
    <property type="match status" value="1"/>
</dbReference>
<name>A0A1H9W5H3_BUTFI</name>
<evidence type="ECO:0000313" key="4">
    <source>
        <dbReference type="Proteomes" id="UP000182584"/>
    </source>
</evidence>
<evidence type="ECO:0000313" key="3">
    <source>
        <dbReference type="EMBL" id="SES29148.1"/>
    </source>
</evidence>
<dbReference type="GO" id="GO:0009098">
    <property type="term" value="P:L-leucine biosynthetic process"/>
    <property type="evidence" value="ECO:0007669"/>
    <property type="project" value="TreeGrafter"/>
</dbReference>
<dbReference type="InterPro" id="IPR050073">
    <property type="entry name" value="2-IPM_HCS-like"/>
</dbReference>
<dbReference type="PROSITE" id="PS50991">
    <property type="entry name" value="PYR_CT"/>
    <property type="match status" value="1"/>
</dbReference>
<gene>
    <name evidence="3" type="ORF">SAMN04487884_12731</name>
</gene>
<dbReference type="Gene3D" id="3.20.20.70">
    <property type="entry name" value="Aldolase class I"/>
    <property type="match status" value="1"/>
</dbReference>
<dbReference type="SUPFAM" id="SSF51569">
    <property type="entry name" value="Aldolase"/>
    <property type="match status" value="1"/>
</dbReference>
<organism evidence="3 4">
    <name type="scientific">Butyrivibrio fibrisolvens</name>
    <dbReference type="NCBI Taxonomy" id="831"/>
    <lineage>
        <taxon>Bacteria</taxon>
        <taxon>Bacillati</taxon>
        <taxon>Bacillota</taxon>
        <taxon>Clostridia</taxon>
        <taxon>Lachnospirales</taxon>
        <taxon>Lachnospiraceae</taxon>
        <taxon>Butyrivibrio</taxon>
    </lineage>
</organism>
<feature type="domain" description="Pyruvate carboxyltransferase" evidence="2">
    <location>
        <begin position="1"/>
        <end position="253"/>
    </location>
</feature>
<reference evidence="3 4" key="1">
    <citation type="submission" date="2016-10" db="EMBL/GenBank/DDBJ databases">
        <authorList>
            <person name="de Groot N.N."/>
        </authorList>
    </citation>
    <scope>NUCLEOTIDE SEQUENCE [LARGE SCALE GENOMIC DNA]</scope>
    <source>
        <strain evidence="3 4">AR40</strain>
    </source>
</reference>